<dbReference type="Gene3D" id="3.30.710.10">
    <property type="entry name" value="Potassium Channel Kv1.1, Chain A"/>
    <property type="match status" value="1"/>
</dbReference>
<dbReference type="InterPro" id="IPR011333">
    <property type="entry name" value="SKP1/BTB/POZ_sf"/>
</dbReference>
<evidence type="ECO:0000313" key="2">
    <source>
        <dbReference type="EMBL" id="KAF2847953.1"/>
    </source>
</evidence>
<dbReference type="SMART" id="SM00225">
    <property type="entry name" value="BTB"/>
    <property type="match status" value="1"/>
</dbReference>
<dbReference type="OrthoDB" id="194443at2759"/>
<feature type="non-terminal residue" evidence="2">
    <location>
        <position position="1"/>
    </location>
</feature>
<dbReference type="EMBL" id="MU006321">
    <property type="protein sequence ID" value="KAF2847953.1"/>
    <property type="molecule type" value="Genomic_DNA"/>
</dbReference>
<organism evidence="2 3">
    <name type="scientific">Plenodomus tracheiphilus IPT5</name>
    <dbReference type="NCBI Taxonomy" id="1408161"/>
    <lineage>
        <taxon>Eukaryota</taxon>
        <taxon>Fungi</taxon>
        <taxon>Dikarya</taxon>
        <taxon>Ascomycota</taxon>
        <taxon>Pezizomycotina</taxon>
        <taxon>Dothideomycetes</taxon>
        <taxon>Pleosporomycetidae</taxon>
        <taxon>Pleosporales</taxon>
        <taxon>Pleosporineae</taxon>
        <taxon>Leptosphaeriaceae</taxon>
        <taxon>Plenodomus</taxon>
    </lineage>
</organism>
<dbReference type="PANTHER" id="PTHR47843">
    <property type="entry name" value="BTB DOMAIN-CONTAINING PROTEIN-RELATED"/>
    <property type="match status" value="1"/>
</dbReference>
<dbReference type="Pfam" id="PF00651">
    <property type="entry name" value="BTB"/>
    <property type="match status" value="1"/>
</dbReference>
<gene>
    <name evidence="2" type="ORF">T440DRAFT_369496</name>
</gene>
<evidence type="ECO:0000259" key="1">
    <source>
        <dbReference type="PROSITE" id="PS50097"/>
    </source>
</evidence>
<dbReference type="InterPro" id="IPR000210">
    <property type="entry name" value="BTB/POZ_dom"/>
</dbReference>
<dbReference type="SUPFAM" id="SSF54695">
    <property type="entry name" value="POZ domain"/>
    <property type="match status" value="1"/>
</dbReference>
<name>A0A6A7AY21_9PLEO</name>
<accession>A0A6A7AY21</accession>
<evidence type="ECO:0000313" key="3">
    <source>
        <dbReference type="Proteomes" id="UP000799423"/>
    </source>
</evidence>
<keyword evidence="3" id="KW-1185">Reference proteome</keyword>
<dbReference type="PROSITE" id="PS50097">
    <property type="entry name" value="BTB"/>
    <property type="match status" value="1"/>
</dbReference>
<reference evidence="2" key="1">
    <citation type="submission" date="2020-01" db="EMBL/GenBank/DDBJ databases">
        <authorList>
            <consortium name="DOE Joint Genome Institute"/>
            <person name="Haridas S."/>
            <person name="Albert R."/>
            <person name="Binder M."/>
            <person name="Bloem J."/>
            <person name="Labutti K."/>
            <person name="Salamov A."/>
            <person name="Andreopoulos B."/>
            <person name="Baker S.E."/>
            <person name="Barry K."/>
            <person name="Bills G."/>
            <person name="Bluhm B.H."/>
            <person name="Cannon C."/>
            <person name="Castanera R."/>
            <person name="Culley D.E."/>
            <person name="Daum C."/>
            <person name="Ezra D."/>
            <person name="Gonzalez J.B."/>
            <person name="Henrissat B."/>
            <person name="Kuo A."/>
            <person name="Liang C."/>
            <person name="Lipzen A."/>
            <person name="Lutzoni F."/>
            <person name="Magnuson J."/>
            <person name="Mondo S."/>
            <person name="Nolan M."/>
            <person name="Ohm R."/>
            <person name="Pangilinan J."/>
            <person name="Park H.-J."/>
            <person name="Ramirez L."/>
            <person name="Alfaro M."/>
            <person name="Sun H."/>
            <person name="Tritt A."/>
            <person name="Yoshinaga Y."/>
            <person name="Zwiers L.-H."/>
            <person name="Turgeon B.G."/>
            <person name="Goodwin S.B."/>
            <person name="Spatafora J.W."/>
            <person name="Crous P.W."/>
            <person name="Grigoriev I.V."/>
        </authorList>
    </citation>
    <scope>NUCLEOTIDE SEQUENCE</scope>
    <source>
        <strain evidence="2">IPT5</strain>
    </source>
</reference>
<protein>
    <recommendedName>
        <fullName evidence="1">BTB domain-containing protein</fullName>
    </recommendedName>
</protein>
<dbReference type="Proteomes" id="UP000799423">
    <property type="component" value="Unassembled WGS sequence"/>
</dbReference>
<dbReference type="PANTHER" id="PTHR47843:SF2">
    <property type="entry name" value="BTB DOMAIN-CONTAINING PROTEIN"/>
    <property type="match status" value="1"/>
</dbReference>
<proteinExistence type="predicted"/>
<feature type="domain" description="BTB" evidence="1">
    <location>
        <begin position="8"/>
        <end position="77"/>
    </location>
</feature>
<dbReference type="CDD" id="cd18186">
    <property type="entry name" value="BTB_POZ_ZBTB_KLHL-like"/>
    <property type="match status" value="1"/>
</dbReference>
<dbReference type="AlphaFoldDB" id="A0A6A7AY21"/>
<sequence length="208" mass="23419">SSFARDGGMAIVEIGPLRTRYHVHAALLSKHSEFFKRALNGPWKEAQNRVVKFEDVECDTFDLFIEWLYTQQLPHNRANENSIQSVNFDSAQQLSSIEASIFGDRVLAREFQKAVLWSLANYIVTDGASPNYDVIIRAFRNLPAGDPIIGLLIDAQCSNYRPALDTESNGELQLQSKLPNAFLVGVMKRYCEVLASPGKEIVMDQCDY</sequence>
<feature type="non-terminal residue" evidence="2">
    <location>
        <position position="208"/>
    </location>
</feature>